<name>A0A1H2ZQ32_HALVA</name>
<accession>A0A1H2ZQ32</accession>
<dbReference type="Proteomes" id="UP000182573">
    <property type="component" value="Unassembled WGS sequence"/>
</dbReference>
<evidence type="ECO:0000313" key="1">
    <source>
        <dbReference type="EMBL" id="SDX18964.1"/>
    </source>
</evidence>
<reference evidence="1 2" key="1">
    <citation type="submission" date="2016-10" db="EMBL/GenBank/DDBJ databases">
        <authorList>
            <person name="de Groot N.N."/>
        </authorList>
    </citation>
    <scope>NUCLEOTIDE SEQUENCE [LARGE SCALE GENOMIC DNA]</scope>
    <source>
        <strain evidence="1 2">DSM 3756</strain>
    </source>
</reference>
<dbReference type="STRING" id="28442.SAMN05443574_11772"/>
<evidence type="ECO:0000313" key="2">
    <source>
        <dbReference type="Proteomes" id="UP000182573"/>
    </source>
</evidence>
<gene>
    <name evidence="1" type="ORF">SAMN05443574_11772</name>
</gene>
<dbReference type="RefSeq" id="WP_275040381.1">
    <property type="nucleotide sequence ID" value="NZ_FNOF01000017.1"/>
</dbReference>
<organism evidence="1 2">
    <name type="scientific">Haloarcula vallismortis</name>
    <name type="common">Halobacterium vallismortis</name>
    <dbReference type="NCBI Taxonomy" id="28442"/>
    <lineage>
        <taxon>Archaea</taxon>
        <taxon>Methanobacteriati</taxon>
        <taxon>Methanobacteriota</taxon>
        <taxon>Stenosarchaea group</taxon>
        <taxon>Halobacteria</taxon>
        <taxon>Halobacteriales</taxon>
        <taxon>Haloarculaceae</taxon>
        <taxon>Haloarcula</taxon>
    </lineage>
</organism>
<protein>
    <submittedName>
        <fullName evidence="1">Uncharacterized protein</fullName>
    </submittedName>
</protein>
<dbReference type="AlphaFoldDB" id="A0A1H2ZQ32"/>
<proteinExistence type="predicted"/>
<sequence>MAATPRTHHILALDDRFLAWLLDRLLVSAKPTKQTRQNRAT</sequence>
<dbReference type="EMBL" id="FNOF01000017">
    <property type="protein sequence ID" value="SDX18964.1"/>
    <property type="molecule type" value="Genomic_DNA"/>
</dbReference>